<protein>
    <recommendedName>
        <fullName evidence="1">Amidase domain-containing protein</fullName>
    </recommendedName>
</protein>
<evidence type="ECO:0000313" key="2">
    <source>
        <dbReference type="EMBL" id="PAE88992.1"/>
    </source>
</evidence>
<dbReference type="Pfam" id="PF01425">
    <property type="entry name" value="Amidase"/>
    <property type="match status" value="2"/>
</dbReference>
<name>A0A268NZR1_SHOCL</name>
<dbReference type="PROSITE" id="PS00571">
    <property type="entry name" value="AMIDASES"/>
    <property type="match status" value="1"/>
</dbReference>
<accession>A0A268NZR1</accession>
<dbReference type="PANTHER" id="PTHR46310:SF7">
    <property type="entry name" value="AMIDASE 1"/>
    <property type="match status" value="1"/>
</dbReference>
<dbReference type="InterPro" id="IPR036928">
    <property type="entry name" value="AS_sf"/>
</dbReference>
<dbReference type="InterPro" id="IPR023631">
    <property type="entry name" value="Amidase_dom"/>
</dbReference>
<reference evidence="2 3" key="1">
    <citation type="submission" date="2017-07" db="EMBL/GenBank/DDBJ databases">
        <title>Isolation and whole genome analysis of endospore-forming bacteria from heroin.</title>
        <authorList>
            <person name="Kalinowski J."/>
            <person name="Ahrens B."/>
            <person name="Al-Dilaimi A."/>
            <person name="Winkler A."/>
            <person name="Wibberg D."/>
            <person name="Schleenbecker U."/>
            <person name="Ruckert C."/>
            <person name="Wolfel R."/>
            <person name="Grass G."/>
        </authorList>
    </citation>
    <scope>NUCLEOTIDE SEQUENCE [LARGE SCALE GENOMIC DNA]</scope>
    <source>
        <strain evidence="2 3">7539</strain>
    </source>
</reference>
<dbReference type="InterPro" id="IPR020556">
    <property type="entry name" value="Amidase_CS"/>
</dbReference>
<sequence>MKMNWHAFIDKNMKREGAKAGILAGKTFAVKDVFAVKGYTNSAGNPDWLKTAQPADADSPSIAKLLAAGADLRGMAVTDELMYSLNGENVHYGTPVNPYGADRVPGGSSSGSAVAVAAELTDFAIGTDTGGSIRIPSSYCGIYGFRPSHGAVDISGVIPLAESFDTVGWMARDVELLKDIGTVLLGDQTVEEEAGEQLLIDEALVGIAEPNVQALVLQAADRLGAKPISRWTSDRIDEGFETFRHLQAREIWRQHGEWVQAAKPAFAADIGARFQWASTLPQQELPLYKDKQTAMKRAFAADFAPNDIVLLPTAAGPAPKRGGSGQELEAIRAQTMKLTSIAGLAGCPQITIPFASVEGLPIGLSAIGYPGRDLFLLSWAKRLFGIHS</sequence>
<proteinExistence type="predicted"/>
<comment type="caution">
    <text evidence="2">The sequence shown here is derived from an EMBL/GenBank/DDBJ whole genome shotgun (WGS) entry which is preliminary data.</text>
</comment>
<dbReference type="AlphaFoldDB" id="A0A268NZR1"/>
<dbReference type="Proteomes" id="UP000216207">
    <property type="component" value="Unassembled WGS sequence"/>
</dbReference>
<feature type="domain" description="Amidase" evidence="1">
    <location>
        <begin position="9"/>
        <end position="189"/>
    </location>
</feature>
<dbReference type="NCBIfam" id="NF006169">
    <property type="entry name" value="PRK08310.1"/>
    <property type="match status" value="1"/>
</dbReference>
<dbReference type="SUPFAM" id="SSF75304">
    <property type="entry name" value="Amidase signature (AS) enzymes"/>
    <property type="match status" value="1"/>
</dbReference>
<gene>
    <name evidence="2" type="ORF">CHH72_11510</name>
</gene>
<feature type="domain" description="Amidase" evidence="1">
    <location>
        <begin position="287"/>
        <end position="374"/>
    </location>
</feature>
<organism evidence="2 3">
    <name type="scientific">Shouchella clausii</name>
    <name type="common">Alkalihalobacillus clausii</name>
    <dbReference type="NCBI Taxonomy" id="79880"/>
    <lineage>
        <taxon>Bacteria</taxon>
        <taxon>Bacillati</taxon>
        <taxon>Bacillota</taxon>
        <taxon>Bacilli</taxon>
        <taxon>Bacillales</taxon>
        <taxon>Bacillaceae</taxon>
        <taxon>Shouchella</taxon>
    </lineage>
</organism>
<evidence type="ECO:0000313" key="3">
    <source>
        <dbReference type="Proteomes" id="UP000216207"/>
    </source>
</evidence>
<dbReference type="PANTHER" id="PTHR46310">
    <property type="entry name" value="AMIDASE 1"/>
    <property type="match status" value="1"/>
</dbReference>
<dbReference type="EMBL" id="NPCC01000012">
    <property type="protein sequence ID" value="PAE88992.1"/>
    <property type="molecule type" value="Genomic_DNA"/>
</dbReference>
<evidence type="ECO:0000259" key="1">
    <source>
        <dbReference type="Pfam" id="PF01425"/>
    </source>
</evidence>
<dbReference type="Gene3D" id="3.90.1300.10">
    <property type="entry name" value="Amidase signature (AS) domain"/>
    <property type="match status" value="1"/>
</dbReference>